<dbReference type="Proteomes" id="UP001194696">
    <property type="component" value="Unassembled WGS sequence"/>
</dbReference>
<feature type="coiled-coil region" evidence="1">
    <location>
        <begin position="37"/>
        <end position="64"/>
    </location>
</feature>
<evidence type="ECO:0000313" key="3">
    <source>
        <dbReference type="EMBL" id="KAG0283232.1"/>
    </source>
</evidence>
<keyword evidence="4" id="KW-1185">Reference proteome</keyword>
<evidence type="ECO:0000256" key="1">
    <source>
        <dbReference type="SAM" id="Coils"/>
    </source>
</evidence>
<feature type="compositionally biased region" description="Low complexity" evidence="2">
    <location>
        <begin position="97"/>
        <end position="126"/>
    </location>
</feature>
<keyword evidence="1" id="KW-0175">Coiled coil</keyword>
<reference evidence="3 4" key="1">
    <citation type="journal article" date="2020" name="Fungal Divers.">
        <title>Resolving the Mortierellaceae phylogeny through synthesis of multi-gene phylogenetics and phylogenomics.</title>
        <authorList>
            <person name="Vandepol N."/>
            <person name="Liber J."/>
            <person name="Desiro A."/>
            <person name="Na H."/>
            <person name="Kennedy M."/>
            <person name="Barry K."/>
            <person name="Grigoriev I.V."/>
            <person name="Miller A.N."/>
            <person name="O'Donnell K."/>
            <person name="Stajich J.E."/>
            <person name="Bonito G."/>
        </authorList>
    </citation>
    <scope>NUCLEOTIDE SEQUENCE [LARGE SCALE GENOMIC DNA]</scope>
    <source>
        <strain evidence="3 4">AD045</strain>
    </source>
</reference>
<gene>
    <name evidence="3" type="ORF">BGZ96_012393</name>
</gene>
<proteinExistence type="predicted"/>
<protein>
    <submittedName>
        <fullName evidence="3">Uncharacterized protein</fullName>
    </submittedName>
</protein>
<dbReference type="EMBL" id="JAAAIM010000934">
    <property type="protein sequence ID" value="KAG0283232.1"/>
    <property type="molecule type" value="Genomic_DNA"/>
</dbReference>
<feature type="region of interest" description="Disordered" evidence="2">
    <location>
        <begin position="89"/>
        <end position="154"/>
    </location>
</feature>
<name>A0ABQ7JQZ4_9FUNG</name>
<accession>A0ABQ7JQZ4</accession>
<evidence type="ECO:0000256" key="2">
    <source>
        <dbReference type="SAM" id="MobiDB-lite"/>
    </source>
</evidence>
<organism evidence="3 4">
    <name type="scientific">Linnemannia gamsii</name>
    <dbReference type="NCBI Taxonomy" id="64522"/>
    <lineage>
        <taxon>Eukaryota</taxon>
        <taxon>Fungi</taxon>
        <taxon>Fungi incertae sedis</taxon>
        <taxon>Mucoromycota</taxon>
        <taxon>Mortierellomycotina</taxon>
        <taxon>Mortierellomycetes</taxon>
        <taxon>Mortierellales</taxon>
        <taxon>Mortierellaceae</taxon>
        <taxon>Linnemannia</taxon>
    </lineage>
</organism>
<evidence type="ECO:0000313" key="4">
    <source>
        <dbReference type="Proteomes" id="UP001194696"/>
    </source>
</evidence>
<comment type="caution">
    <text evidence="3">The sequence shown here is derived from an EMBL/GenBank/DDBJ whole genome shotgun (WGS) entry which is preliminary data.</text>
</comment>
<sequence>MTRKLHAEVKDLTASLKSWQTAFQQADDKYRRKCDGERELKQTLRERESQMSNLVEKLSGYENEFKKSMSNYEQLARLTSELEALDGKRKLSEGDRSTVNTASMSTSTSTLAQSIPSSPSTPATTANIDPVYKQPGMPGLFPDPHTQRQPAPSTDHLTVSILSWAALLATYILS</sequence>